<evidence type="ECO:0000313" key="3">
    <source>
        <dbReference type="Proteomes" id="UP000794436"/>
    </source>
</evidence>
<dbReference type="Proteomes" id="UP000794436">
    <property type="component" value="Unassembled WGS sequence"/>
</dbReference>
<keyword evidence="1" id="KW-0812">Transmembrane</keyword>
<proteinExistence type="predicted"/>
<sequence>MTDSSGDVELLTGTSIRPQDVAGNSTLTGGTCEYYPAVDGKCAEPRNCADCLLKEGCAIDTNGLCTDANWTDPSLDYRKAQALGLVLPASNNSDVKQRWFFPAFTTSYCSASDSICAQCRENKFWASSVDVYNRGYDSRYCVGANGCVCVSVCEAGTWRVTNHEECLISNDRRDHQMEDADRAVRLNTLMFAILGFLGALVILVGGYEVVRRRRRLKIARLAEQREARCQALQAEREQSRATAVLGLQWLNLSGWGKDRRELIDKEHTRLASEGEGSTTVETAAAFVSVEDATQDAVVATLERPRNRLH</sequence>
<keyword evidence="1" id="KW-0472">Membrane</keyword>
<dbReference type="EMBL" id="SPLM01000001">
    <property type="protein sequence ID" value="TMW68961.1"/>
    <property type="molecule type" value="Genomic_DNA"/>
</dbReference>
<evidence type="ECO:0000313" key="2">
    <source>
        <dbReference type="EMBL" id="TMW68961.1"/>
    </source>
</evidence>
<organism evidence="2 3">
    <name type="scientific">Pythium oligandrum</name>
    <name type="common">Mycoparasitic fungus</name>
    <dbReference type="NCBI Taxonomy" id="41045"/>
    <lineage>
        <taxon>Eukaryota</taxon>
        <taxon>Sar</taxon>
        <taxon>Stramenopiles</taxon>
        <taxon>Oomycota</taxon>
        <taxon>Peronosporomycetes</taxon>
        <taxon>Pythiales</taxon>
        <taxon>Pythiaceae</taxon>
        <taxon>Pythium</taxon>
    </lineage>
</organism>
<dbReference type="AlphaFoldDB" id="A0A8K1CSD5"/>
<gene>
    <name evidence="2" type="ORF">Poli38472_001117</name>
</gene>
<evidence type="ECO:0000256" key="1">
    <source>
        <dbReference type="SAM" id="Phobius"/>
    </source>
</evidence>
<reference evidence="2" key="1">
    <citation type="submission" date="2019-03" db="EMBL/GenBank/DDBJ databases">
        <title>Long read genome sequence of the mycoparasitic Pythium oligandrum ATCC 38472 isolated from sugarbeet rhizosphere.</title>
        <authorList>
            <person name="Gaulin E."/>
        </authorList>
    </citation>
    <scope>NUCLEOTIDE SEQUENCE</scope>
    <source>
        <strain evidence="2">ATCC 38472_TT</strain>
    </source>
</reference>
<feature type="transmembrane region" description="Helical" evidence="1">
    <location>
        <begin position="189"/>
        <end position="210"/>
    </location>
</feature>
<keyword evidence="3" id="KW-1185">Reference proteome</keyword>
<keyword evidence="1" id="KW-1133">Transmembrane helix</keyword>
<accession>A0A8K1CSD5</accession>
<protein>
    <submittedName>
        <fullName evidence="2">Uncharacterized protein</fullName>
    </submittedName>
</protein>
<comment type="caution">
    <text evidence="2">The sequence shown here is derived from an EMBL/GenBank/DDBJ whole genome shotgun (WGS) entry which is preliminary data.</text>
</comment>
<dbReference type="OrthoDB" id="10671978at2759"/>
<name>A0A8K1CSD5_PYTOL</name>